<name>A0ABT2VRE7_9ALTE</name>
<dbReference type="RefSeq" id="WP_262996002.1">
    <property type="nucleotide sequence ID" value="NZ_JAOTJC010000013.1"/>
</dbReference>
<evidence type="ECO:0000313" key="1">
    <source>
        <dbReference type="EMBL" id="MCU7555890.1"/>
    </source>
</evidence>
<protein>
    <submittedName>
        <fullName evidence="1">Uncharacterized protein</fullName>
    </submittedName>
</protein>
<sequence>MLISEAFKAFKATQNNVQWSVSAFNEKGELVLSLWHQFFQPVTVNGERAMKYVDRVSRWSGNGNSEFREKLDLATKNGATVRAIIAKTNSPEAIACGEDASKYKNTFSPKIDWVGSITKWDSDNFEIVFSKQV</sequence>
<evidence type="ECO:0000313" key="2">
    <source>
        <dbReference type="Proteomes" id="UP001209257"/>
    </source>
</evidence>
<comment type="caution">
    <text evidence="1">The sequence shown here is derived from an EMBL/GenBank/DDBJ whole genome shotgun (WGS) entry which is preliminary data.</text>
</comment>
<gene>
    <name evidence="1" type="ORF">OCL06_14970</name>
</gene>
<accession>A0ABT2VRE7</accession>
<organism evidence="1 2">
    <name type="scientific">Alteromonas salexigens</name>
    <dbReference type="NCBI Taxonomy" id="2982530"/>
    <lineage>
        <taxon>Bacteria</taxon>
        <taxon>Pseudomonadati</taxon>
        <taxon>Pseudomonadota</taxon>
        <taxon>Gammaproteobacteria</taxon>
        <taxon>Alteromonadales</taxon>
        <taxon>Alteromonadaceae</taxon>
        <taxon>Alteromonas/Salinimonas group</taxon>
        <taxon>Alteromonas</taxon>
    </lineage>
</organism>
<reference evidence="2" key="1">
    <citation type="submission" date="2023-07" db="EMBL/GenBank/DDBJ databases">
        <title>Study on multiphase classification of strain Alteromonas salexigens isolated from the Yellow Sea.</title>
        <authorList>
            <person name="Sun L."/>
        </authorList>
    </citation>
    <scope>NUCLEOTIDE SEQUENCE [LARGE SCALE GENOMIC DNA]</scope>
    <source>
        <strain evidence="2">ASW11-19</strain>
    </source>
</reference>
<proteinExistence type="predicted"/>
<keyword evidence="2" id="KW-1185">Reference proteome</keyword>
<dbReference type="EMBL" id="JAOTJC010000013">
    <property type="protein sequence ID" value="MCU7555890.1"/>
    <property type="molecule type" value="Genomic_DNA"/>
</dbReference>
<dbReference type="Proteomes" id="UP001209257">
    <property type="component" value="Unassembled WGS sequence"/>
</dbReference>